<dbReference type="AlphaFoldDB" id="A0AAW3ZP85"/>
<organism evidence="1 2">
    <name type="scientific">Pseudomarimonas arenosa</name>
    <dbReference type="NCBI Taxonomy" id="2774145"/>
    <lineage>
        <taxon>Bacteria</taxon>
        <taxon>Pseudomonadati</taxon>
        <taxon>Pseudomonadota</taxon>
        <taxon>Gammaproteobacteria</taxon>
        <taxon>Lysobacterales</taxon>
        <taxon>Lysobacteraceae</taxon>
        <taxon>Pseudomarimonas</taxon>
    </lineage>
</organism>
<reference evidence="1 2" key="1">
    <citation type="submission" date="2020-09" db="EMBL/GenBank/DDBJ databases">
        <title>Pseudoxanthomonas sp. CAU 1598 isolated from sand of Yaerae Beach.</title>
        <authorList>
            <person name="Kim W."/>
        </authorList>
    </citation>
    <scope>NUCLEOTIDE SEQUENCE [LARGE SCALE GENOMIC DNA]</scope>
    <source>
        <strain evidence="1 2">CAU 1598</strain>
    </source>
</reference>
<dbReference type="RefSeq" id="WP_192031347.1">
    <property type="nucleotide sequence ID" value="NZ_JACYTR010000072.1"/>
</dbReference>
<dbReference type="Proteomes" id="UP000613768">
    <property type="component" value="Unassembled WGS sequence"/>
</dbReference>
<proteinExistence type="predicted"/>
<sequence>MKRQTNKGLKLAGMPLAIVYVNGEWRPVIRALHRFPEGPEVGVMGRVEDLKPPQRRKVQAWIDRLKPARG</sequence>
<dbReference type="EMBL" id="JACYTR010000072">
    <property type="protein sequence ID" value="MBD8527926.1"/>
    <property type="molecule type" value="Genomic_DNA"/>
</dbReference>
<evidence type="ECO:0008006" key="3">
    <source>
        <dbReference type="Google" id="ProtNLM"/>
    </source>
</evidence>
<keyword evidence="2" id="KW-1185">Reference proteome</keyword>
<evidence type="ECO:0000313" key="2">
    <source>
        <dbReference type="Proteomes" id="UP000613768"/>
    </source>
</evidence>
<accession>A0AAW3ZP85</accession>
<evidence type="ECO:0000313" key="1">
    <source>
        <dbReference type="EMBL" id="MBD8527926.1"/>
    </source>
</evidence>
<protein>
    <recommendedName>
        <fullName evidence="3">DUF4160 domain-containing protein</fullName>
    </recommendedName>
</protein>
<comment type="caution">
    <text evidence="1">The sequence shown here is derived from an EMBL/GenBank/DDBJ whole genome shotgun (WGS) entry which is preliminary data.</text>
</comment>
<gene>
    <name evidence="1" type="ORF">IFO71_19435</name>
</gene>
<name>A0AAW3ZP85_9GAMM</name>